<organism evidence="2 3">
    <name type="scientific">Paraburkholderia lycopersici</name>
    <dbReference type="NCBI Taxonomy" id="416944"/>
    <lineage>
        <taxon>Bacteria</taxon>
        <taxon>Pseudomonadati</taxon>
        <taxon>Pseudomonadota</taxon>
        <taxon>Betaproteobacteria</taxon>
        <taxon>Burkholderiales</taxon>
        <taxon>Burkholderiaceae</taxon>
        <taxon>Paraburkholderia</taxon>
    </lineage>
</organism>
<evidence type="ECO:0000259" key="1">
    <source>
        <dbReference type="Pfam" id="PF00596"/>
    </source>
</evidence>
<name>A0A1G6HAR6_9BURK</name>
<dbReference type="Proteomes" id="UP000198908">
    <property type="component" value="Unassembled WGS sequence"/>
</dbReference>
<dbReference type="Pfam" id="PF00596">
    <property type="entry name" value="Aldolase_II"/>
    <property type="match status" value="1"/>
</dbReference>
<sequence length="230" mass="25203">MSTDTIHAAELGEPITTFVQHARRDFDKAARVLKETRSLSATNTFQAYVRVPGEALVVSLHAASPWADDQQVKPVVASFDGEVIYGDPTSGGHGKRYADVFRQQADVGVVIHVHGPYLGAWASAHRSLPIQYAPAQRYTRAREIPIYIDRRPGEPAFINEQINRDPNIPAILEANGGSTFWGKDILSVSKYILILEEGAYFQAVAETLGGSKEFGPGVLEQQWRMTGLAG</sequence>
<keyword evidence="3" id="KW-1185">Reference proteome</keyword>
<protein>
    <submittedName>
        <fullName evidence="2">Class II Aldolase and Adducin N-terminal domain-containing protein</fullName>
    </submittedName>
</protein>
<dbReference type="AlphaFoldDB" id="A0A1G6HAR6"/>
<dbReference type="InterPro" id="IPR036409">
    <property type="entry name" value="Aldolase_II/adducin_N_sf"/>
</dbReference>
<feature type="domain" description="Class II aldolase/adducin N-terminal" evidence="1">
    <location>
        <begin position="76"/>
        <end position="201"/>
    </location>
</feature>
<dbReference type="InterPro" id="IPR001303">
    <property type="entry name" value="Aldolase_II/adducin_N"/>
</dbReference>
<proteinExistence type="predicted"/>
<reference evidence="3" key="1">
    <citation type="submission" date="2016-09" db="EMBL/GenBank/DDBJ databases">
        <authorList>
            <person name="Varghese N."/>
            <person name="Submissions S."/>
        </authorList>
    </citation>
    <scope>NUCLEOTIDE SEQUENCE [LARGE SCALE GENOMIC DNA]</scope>
    <source>
        <strain evidence="3">TNe-862</strain>
    </source>
</reference>
<dbReference type="RefSeq" id="WP_091994464.1">
    <property type="nucleotide sequence ID" value="NZ_FMYQ01000002.1"/>
</dbReference>
<dbReference type="STRING" id="416944.SAMN05421548_102108"/>
<evidence type="ECO:0000313" key="3">
    <source>
        <dbReference type="Proteomes" id="UP000198908"/>
    </source>
</evidence>
<dbReference type="OrthoDB" id="8478087at2"/>
<dbReference type="EMBL" id="FMYQ01000002">
    <property type="protein sequence ID" value="SDB91243.1"/>
    <property type="molecule type" value="Genomic_DNA"/>
</dbReference>
<dbReference type="Gene3D" id="3.40.225.10">
    <property type="entry name" value="Class II aldolase/adducin N-terminal domain"/>
    <property type="match status" value="1"/>
</dbReference>
<evidence type="ECO:0000313" key="2">
    <source>
        <dbReference type="EMBL" id="SDB91243.1"/>
    </source>
</evidence>
<accession>A0A1G6HAR6</accession>
<dbReference type="SUPFAM" id="SSF53639">
    <property type="entry name" value="AraD/HMP-PK domain-like"/>
    <property type="match status" value="1"/>
</dbReference>
<gene>
    <name evidence="2" type="ORF">SAMN05421548_102108</name>
</gene>